<feature type="domain" description="Guanylate cyclase" evidence="9">
    <location>
        <begin position="401"/>
        <end position="525"/>
    </location>
</feature>
<keyword evidence="6 8" id="KW-0472">Membrane</keyword>
<evidence type="ECO:0000313" key="11">
    <source>
        <dbReference type="EMBL" id="WCO66847.1"/>
    </source>
</evidence>
<dbReference type="Gene3D" id="6.10.340.10">
    <property type="match status" value="1"/>
</dbReference>
<dbReference type="SMART" id="SM00044">
    <property type="entry name" value="CYCc"/>
    <property type="match status" value="1"/>
</dbReference>
<reference evidence="11" key="1">
    <citation type="submission" date="2023-01" db="EMBL/GenBank/DDBJ databases">
        <title>The diversity of Class Acidimicrobiia in South China Sea sediment environments and the proposal of Iamia marina sp. nov., a novel species of the genus Iamia.</title>
        <authorList>
            <person name="He Y."/>
            <person name="Tian X."/>
        </authorList>
    </citation>
    <scope>NUCLEOTIDE SEQUENCE</scope>
    <source>
        <strain evidence="11">DSM 19957</strain>
    </source>
</reference>
<evidence type="ECO:0000256" key="8">
    <source>
        <dbReference type="SAM" id="Phobius"/>
    </source>
</evidence>
<dbReference type="AlphaFoldDB" id="A0AAF0BTI5"/>
<evidence type="ECO:0000256" key="3">
    <source>
        <dbReference type="ARBA" id="ARBA00022475"/>
    </source>
</evidence>
<evidence type="ECO:0000256" key="6">
    <source>
        <dbReference type="ARBA" id="ARBA00023136"/>
    </source>
</evidence>
<keyword evidence="12" id="KW-1185">Reference proteome</keyword>
<dbReference type="SMART" id="SM00304">
    <property type="entry name" value="HAMP"/>
    <property type="match status" value="1"/>
</dbReference>
<sequence length="574" mass="60673">MTGPARPSTDRGPEQADGGDPPGGTGPSAARREEEPTGHDGATSAAADDGPPARLEAPAGEGDRPAPDEDDAGDARDPRHTGRRLARRVQVWVTLSTALTNLLGAAAVFVFIVWVLPSEPIADEGRVIVVNAVMAVLWVPLAVLVGTLWGLRTLRPARRWLVEDRAPTEREELAVLRGPLRLFRLQMVLWLGSAAVFTLGNGLFEPRLIARVAFAVVLGGLTTSAIAYLTTERLMRPMAARALSEGTIDRPRLPGVTVRQVLTWGLGTGVPVLGLVITGIFGAVEAETSRLSLAVTMIVLGGTTLVVGLWTTLLASRAVADPVRSVRRGMGQVRQGDLDVAIDVYDGSEVGLLQDGFNRMVDGLRERERIRDLFGRQVGADVARDALSGDVHLGGEVRDVAVLFADIVGSTRLATEVPPEEVVDILNRFFAVVVEVVDDHGGWINKFQGDAALAVFGAPGERADPAGSALATARALARRLEAEVPDCEAGIGVAFGAAVAGNIGAEERFEYTVIGDPVNAASRLSELAKHRPARVLASGGAIAAADGVEARRWEACGEEVLRGRSTPTALHHPR</sequence>
<dbReference type="GO" id="GO:0035556">
    <property type="term" value="P:intracellular signal transduction"/>
    <property type="evidence" value="ECO:0007669"/>
    <property type="project" value="InterPro"/>
</dbReference>
<evidence type="ECO:0000256" key="2">
    <source>
        <dbReference type="ARBA" id="ARBA00005381"/>
    </source>
</evidence>
<dbReference type="InterPro" id="IPR003660">
    <property type="entry name" value="HAMP_dom"/>
</dbReference>
<feature type="transmembrane region" description="Helical" evidence="8">
    <location>
        <begin position="128"/>
        <end position="151"/>
    </location>
</feature>
<accession>A0AAF0BTI5</accession>
<dbReference type="GO" id="GO:0004016">
    <property type="term" value="F:adenylate cyclase activity"/>
    <property type="evidence" value="ECO:0007669"/>
    <property type="project" value="UniProtKB-ARBA"/>
</dbReference>
<keyword evidence="3" id="KW-1003">Cell membrane</keyword>
<evidence type="ECO:0000259" key="9">
    <source>
        <dbReference type="PROSITE" id="PS50125"/>
    </source>
</evidence>
<dbReference type="GO" id="GO:0005886">
    <property type="term" value="C:plasma membrane"/>
    <property type="evidence" value="ECO:0007669"/>
    <property type="project" value="UniProtKB-SubCell"/>
</dbReference>
<keyword evidence="5 8" id="KW-1133">Transmembrane helix</keyword>
<proteinExistence type="inferred from homology"/>
<keyword evidence="4 8" id="KW-0812">Transmembrane</keyword>
<dbReference type="GO" id="GO:0006171">
    <property type="term" value="P:cAMP biosynthetic process"/>
    <property type="evidence" value="ECO:0007669"/>
    <property type="project" value="TreeGrafter"/>
</dbReference>
<dbReference type="InterPro" id="IPR050697">
    <property type="entry name" value="Adenylyl/Guanylyl_Cyclase_3/4"/>
</dbReference>
<dbReference type="PANTHER" id="PTHR43081">
    <property type="entry name" value="ADENYLATE CYCLASE, TERMINAL-DIFFERENTIATION SPECIFIC-RELATED"/>
    <property type="match status" value="1"/>
</dbReference>
<comment type="similarity">
    <text evidence="2">Belongs to the adenylyl cyclase class-3 family.</text>
</comment>
<evidence type="ECO:0000256" key="5">
    <source>
        <dbReference type="ARBA" id="ARBA00022989"/>
    </source>
</evidence>
<feature type="domain" description="HAMP" evidence="10">
    <location>
        <begin position="317"/>
        <end position="369"/>
    </location>
</feature>
<evidence type="ECO:0000259" key="10">
    <source>
        <dbReference type="PROSITE" id="PS50885"/>
    </source>
</evidence>
<feature type="transmembrane region" description="Helical" evidence="8">
    <location>
        <begin position="89"/>
        <end position="116"/>
    </location>
</feature>
<dbReference type="Gene3D" id="3.30.70.1230">
    <property type="entry name" value="Nucleotide cyclase"/>
    <property type="match status" value="1"/>
</dbReference>
<dbReference type="RefSeq" id="WP_272736369.1">
    <property type="nucleotide sequence ID" value="NZ_CP116942.1"/>
</dbReference>
<dbReference type="InterPro" id="IPR001054">
    <property type="entry name" value="A/G_cyclase"/>
</dbReference>
<feature type="region of interest" description="Disordered" evidence="7">
    <location>
        <begin position="1"/>
        <end position="83"/>
    </location>
</feature>
<dbReference type="Proteomes" id="UP001216390">
    <property type="component" value="Chromosome"/>
</dbReference>
<comment type="subcellular location">
    <subcellularLocation>
        <location evidence="1">Cell membrane</location>
        <topology evidence="1">Multi-pass membrane protein</topology>
    </subcellularLocation>
</comment>
<feature type="transmembrane region" description="Helical" evidence="8">
    <location>
        <begin position="210"/>
        <end position="231"/>
    </location>
</feature>
<dbReference type="SUPFAM" id="SSF158472">
    <property type="entry name" value="HAMP domain-like"/>
    <property type="match status" value="1"/>
</dbReference>
<dbReference type="CDD" id="cd07302">
    <property type="entry name" value="CHD"/>
    <property type="match status" value="1"/>
</dbReference>
<evidence type="ECO:0000313" key="12">
    <source>
        <dbReference type="Proteomes" id="UP001216390"/>
    </source>
</evidence>
<dbReference type="InterPro" id="IPR029787">
    <property type="entry name" value="Nucleotide_cyclase"/>
</dbReference>
<evidence type="ECO:0000256" key="7">
    <source>
        <dbReference type="SAM" id="MobiDB-lite"/>
    </source>
</evidence>
<dbReference type="EMBL" id="CP116942">
    <property type="protein sequence ID" value="WCO66847.1"/>
    <property type="molecule type" value="Genomic_DNA"/>
</dbReference>
<protein>
    <submittedName>
        <fullName evidence="11">Adenylate/guanylate cyclase domain-containing protein</fullName>
    </submittedName>
</protein>
<feature type="transmembrane region" description="Helical" evidence="8">
    <location>
        <begin position="261"/>
        <end position="281"/>
    </location>
</feature>
<dbReference type="KEGG" id="ima:PO878_20355"/>
<name>A0AAF0BTI5_9ACTN</name>
<evidence type="ECO:0000256" key="4">
    <source>
        <dbReference type="ARBA" id="ARBA00022692"/>
    </source>
</evidence>
<dbReference type="Pfam" id="PF00211">
    <property type="entry name" value="Guanylate_cyc"/>
    <property type="match status" value="1"/>
</dbReference>
<feature type="transmembrane region" description="Helical" evidence="8">
    <location>
        <begin position="187"/>
        <end position="204"/>
    </location>
</feature>
<dbReference type="PANTHER" id="PTHR43081:SF17">
    <property type="entry name" value="BLL5647 PROTEIN"/>
    <property type="match status" value="1"/>
</dbReference>
<organism evidence="11 12">
    <name type="scientific">Iamia majanohamensis</name>
    <dbReference type="NCBI Taxonomy" id="467976"/>
    <lineage>
        <taxon>Bacteria</taxon>
        <taxon>Bacillati</taxon>
        <taxon>Actinomycetota</taxon>
        <taxon>Acidimicrobiia</taxon>
        <taxon>Acidimicrobiales</taxon>
        <taxon>Iamiaceae</taxon>
        <taxon>Iamia</taxon>
    </lineage>
</organism>
<dbReference type="PROSITE" id="PS50885">
    <property type="entry name" value="HAMP"/>
    <property type="match status" value="1"/>
</dbReference>
<dbReference type="PROSITE" id="PS50125">
    <property type="entry name" value="GUANYLATE_CYCLASE_2"/>
    <property type="match status" value="1"/>
</dbReference>
<gene>
    <name evidence="11" type="ORF">PO878_20355</name>
</gene>
<feature type="transmembrane region" description="Helical" evidence="8">
    <location>
        <begin position="293"/>
        <end position="320"/>
    </location>
</feature>
<dbReference type="Pfam" id="PF00672">
    <property type="entry name" value="HAMP"/>
    <property type="match status" value="1"/>
</dbReference>
<dbReference type="SUPFAM" id="SSF55073">
    <property type="entry name" value="Nucleotide cyclase"/>
    <property type="match status" value="1"/>
</dbReference>
<dbReference type="CDD" id="cd06225">
    <property type="entry name" value="HAMP"/>
    <property type="match status" value="1"/>
</dbReference>
<evidence type="ECO:0000256" key="1">
    <source>
        <dbReference type="ARBA" id="ARBA00004651"/>
    </source>
</evidence>
<feature type="compositionally biased region" description="Basic and acidic residues" evidence="7">
    <location>
        <begin position="61"/>
        <end position="80"/>
    </location>
</feature>